<dbReference type="SUPFAM" id="SSF52922">
    <property type="entry name" value="TK C-terminal domain-like"/>
    <property type="match status" value="1"/>
</dbReference>
<dbReference type="SMART" id="SM00861">
    <property type="entry name" value="Transket_pyr"/>
    <property type="match status" value="1"/>
</dbReference>
<dbReference type="Gene3D" id="3.40.50.920">
    <property type="match status" value="1"/>
</dbReference>
<feature type="domain" description="Transketolase-like pyrimidine-binding" evidence="4">
    <location>
        <begin position="1"/>
        <end position="163"/>
    </location>
</feature>
<keyword evidence="3" id="KW-0786">Thiamine pyrophosphate</keyword>
<evidence type="ECO:0000259" key="4">
    <source>
        <dbReference type="SMART" id="SM00861"/>
    </source>
</evidence>
<dbReference type="Proteomes" id="UP000284296">
    <property type="component" value="Unassembled WGS sequence"/>
</dbReference>
<evidence type="ECO:0000256" key="3">
    <source>
        <dbReference type="ARBA" id="ARBA00023052"/>
    </source>
</evidence>
<evidence type="ECO:0000256" key="1">
    <source>
        <dbReference type="ARBA" id="ARBA00001964"/>
    </source>
</evidence>
<evidence type="ECO:0000313" key="5">
    <source>
        <dbReference type="EMBL" id="RGT78052.1"/>
    </source>
</evidence>
<sequence>MRNHVIDELMNLASKDKRAFLVTADLGYNVIEKFRDAFPDRYLNVGISEQNMCSVAAGLGMEGYMVFTYSIGNFPTLRGIEQIRNNICYHNANVKILSVGGGFAYGDLGMTHHATEDIAMMRALPNMKVYVPSDEVDAVACFKEAVSFDGPAFIRMARGKEAVFHKQNDIINPSKLQRYTSVGKDINIITCGTLLGEGKKLQKMFENKGVSTGVFSVLRVKPLCNDEIKELALNSKLVITMEEHNIVGGFGGAVAEALSEIEEKHAVLYRAGLQDTYTSKIGNQDFLRDYYEMNAEKVFAHVMENYEL</sequence>
<dbReference type="Pfam" id="PF02779">
    <property type="entry name" value="Transket_pyr"/>
    <property type="match status" value="1"/>
</dbReference>
<dbReference type="SUPFAM" id="SSF52518">
    <property type="entry name" value="Thiamin diphosphate-binding fold (THDP-binding)"/>
    <property type="match status" value="1"/>
</dbReference>
<evidence type="ECO:0000256" key="2">
    <source>
        <dbReference type="ARBA" id="ARBA00007131"/>
    </source>
</evidence>
<dbReference type="EMBL" id="QRXG01000038">
    <property type="protein sequence ID" value="RGT78052.1"/>
    <property type="molecule type" value="Genomic_DNA"/>
</dbReference>
<comment type="similarity">
    <text evidence="2">Belongs to the transketolase family.</text>
</comment>
<dbReference type="Pfam" id="PF02780">
    <property type="entry name" value="Transketolase_C"/>
    <property type="match status" value="1"/>
</dbReference>
<proteinExistence type="inferred from homology"/>
<gene>
    <name evidence="5" type="ORF">DWX06_14840</name>
</gene>
<reference evidence="5 6" key="1">
    <citation type="submission" date="2018-08" db="EMBL/GenBank/DDBJ databases">
        <title>A genome reference for cultivated species of the human gut microbiota.</title>
        <authorList>
            <person name="Zou Y."/>
            <person name="Xue W."/>
            <person name="Luo G."/>
        </authorList>
    </citation>
    <scope>NUCLEOTIDE SEQUENCE [LARGE SCALE GENOMIC DNA]</scope>
    <source>
        <strain evidence="5 6">AF18-16LB</strain>
    </source>
</reference>
<dbReference type="FunFam" id="3.40.50.970:FF:000129">
    <property type="entry name" value="Transketolase"/>
    <property type="match status" value="1"/>
</dbReference>
<protein>
    <submittedName>
        <fullName evidence="5">Transketolase</fullName>
    </submittedName>
</protein>
<dbReference type="Gene3D" id="3.40.50.970">
    <property type="match status" value="1"/>
</dbReference>
<dbReference type="InterPro" id="IPR029061">
    <property type="entry name" value="THDP-binding"/>
</dbReference>
<dbReference type="CDD" id="cd07033">
    <property type="entry name" value="TPP_PYR_DXS_TK_like"/>
    <property type="match status" value="1"/>
</dbReference>
<evidence type="ECO:0000313" key="6">
    <source>
        <dbReference type="Proteomes" id="UP000284296"/>
    </source>
</evidence>
<dbReference type="InterPro" id="IPR009014">
    <property type="entry name" value="Transketo_C/PFOR_II"/>
</dbReference>
<dbReference type="RefSeq" id="WP_118003933.1">
    <property type="nucleotide sequence ID" value="NZ_QRXF01000005.1"/>
</dbReference>
<comment type="cofactor">
    <cofactor evidence="1">
        <name>thiamine diphosphate</name>
        <dbReference type="ChEBI" id="CHEBI:58937"/>
    </cofactor>
</comment>
<dbReference type="PANTHER" id="PTHR43825">
    <property type="entry name" value="PYRUVATE DEHYDROGENASE E1 COMPONENT"/>
    <property type="match status" value="1"/>
</dbReference>
<comment type="caution">
    <text evidence="5">The sequence shown here is derived from an EMBL/GenBank/DDBJ whole genome shotgun (WGS) entry which is preliminary data.</text>
</comment>
<dbReference type="InterPro" id="IPR005475">
    <property type="entry name" value="Transketolase-like_Pyr-bd"/>
</dbReference>
<accession>A0A412PZT9</accession>
<dbReference type="InterPro" id="IPR051157">
    <property type="entry name" value="PDH/Transketolase"/>
</dbReference>
<name>A0A412PZT9_9FIRM</name>
<organism evidence="5 6">
    <name type="scientific">Agathobacter rectalis</name>
    <dbReference type="NCBI Taxonomy" id="39491"/>
    <lineage>
        <taxon>Bacteria</taxon>
        <taxon>Bacillati</taxon>
        <taxon>Bacillota</taxon>
        <taxon>Clostridia</taxon>
        <taxon>Lachnospirales</taxon>
        <taxon>Lachnospiraceae</taxon>
        <taxon>Agathobacter</taxon>
    </lineage>
</organism>
<dbReference type="AlphaFoldDB" id="A0A412PZT9"/>
<dbReference type="PANTHER" id="PTHR43825:SF5">
    <property type="entry name" value="HYPOTHETICAL TRANSKETOLASE FAMILY PROTEIN"/>
    <property type="match status" value="1"/>
</dbReference>
<dbReference type="InterPro" id="IPR033248">
    <property type="entry name" value="Transketolase_C"/>
</dbReference>